<dbReference type="EC" id="2.7.1.23" evidence="6"/>
<keyword evidence="6" id="KW-0067">ATP-binding</keyword>
<dbReference type="PANTHER" id="PTHR20275:SF0">
    <property type="entry name" value="NAD KINASE"/>
    <property type="match status" value="1"/>
</dbReference>
<dbReference type="RefSeq" id="WP_130153983.1">
    <property type="nucleotide sequence ID" value="NZ_SCFB01000005.1"/>
</dbReference>
<dbReference type="GO" id="GO:0005737">
    <property type="term" value="C:cytoplasm"/>
    <property type="evidence" value="ECO:0007669"/>
    <property type="project" value="UniProtKB-SubCell"/>
</dbReference>
<feature type="binding site" evidence="6">
    <location>
        <position position="153"/>
    </location>
    <ligand>
        <name>NAD(+)</name>
        <dbReference type="ChEBI" id="CHEBI:57540"/>
    </ligand>
</feature>
<comment type="cofactor">
    <cofactor evidence="6">
        <name>a divalent metal cation</name>
        <dbReference type="ChEBI" id="CHEBI:60240"/>
    </cofactor>
</comment>
<evidence type="ECO:0000256" key="2">
    <source>
        <dbReference type="ARBA" id="ARBA00022777"/>
    </source>
</evidence>
<comment type="subcellular location">
    <subcellularLocation>
        <location evidence="6">Cytoplasm</location>
    </subcellularLocation>
</comment>
<dbReference type="InterPro" id="IPR002504">
    <property type="entry name" value="NADK"/>
</dbReference>
<evidence type="ECO:0000313" key="8">
    <source>
        <dbReference type="Proteomes" id="UP000293550"/>
    </source>
</evidence>
<evidence type="ECO:0000256" key="1">
    <source>
        <dbReference type="ARBA" id="ARBA00022679"/>
    </source>
</evidence>
<keyword evidence="6" id="KW-0547">Nucleotide-binding</keyword>
<dbReference type="SUPFAM" id="SSF111331">
    <property type="entry name" value="NAD kinase/diacylglycerol kinase-like"/>
    <property type="match status" value="1"/>
</dbReference>
<organism evidence="7 8">
    <name type="scientific">Candidatus Finniella inopinata</name>
    <dbReference type="NCBI Taxonomy" id="1696036"/>
    <lineage>
        <taxon>Bacteria</taxon>
        <taxon>Pseudomonadati</taxon>
        <taxon>Pseudomonadota</taxon>
        <taxon>Alphaproteobacteria</taxon>
        <taxon>Holosporales</taxon>
        <taxon>Candidatus Paracaedibacteraceae</taxon>
        <taxon>Candidatus Finniella</taxon>
    </lineage>
</organism>
<dbReference type="Pfam" id="PF20143">
    <property type="entry name" value="NAD_kinase_C"/>
    <property type="match status" value="1"/>
</dbReference>
<dbReference type="GO" id="GO:0019674">
    <property type="term" value="P:NAD+ metabolic process"/>
    <property type="evidence" value="ECO:0007669"/>
    <property type="project" value="InterPro"/>
</dbReference>
<feature type="binding site" evidence="6">
    <location>
        <begin position="115"/>
        <end position="116"/>
    </location>
    <ligand>
        <name>NAD(+)</name>
        <dbReference type="ChEBI" id="CHEBI:57540"/>
    </ligand>
</feature>
<dbReference type="Pfam" id="PF01513">
    <property type="entry name" value="NAD_kinase"/>
    <property type="match status" value="1"/>
</dbReference>
<dbReference type="InterPro" id="IPR017437">
    <property type="entry name" value="ATP-NAD_kinase_PpnK-typ_C"/>
</dbReference>
<dbReference type="GO" id="GO:0005524">
    <property type="term" value="F:ATP binding"/>
    <property type="evidence" value="ECO:0007669"/>
    <property type="project" value="UniProtKB-KW"/>
</dbReference>
<comment type="caution">
    <text evidence="7">The sequence shown here is derived from an EMBL/GenBank/DDBJ whole genome shotgun (WGS) entry which is preliminary data.</text>
</comment>
<dbReference type="Gene3D" id="2.60.200.30">
    <property type="entry name" value="Probable inorganic polyphosphate/atp-NAD kinase, domain 2"/>
    <property type="match status" value="1"/>
</dbReference>
<dbReference type="GO" id="GO:0046872">
    <property type="term" value="F:metal ion binding"/>
    <property type="evidence" value="ECO:0007669"/>
    <property type="project" value="UniProtKB-UniRule"/>
</dbReference>
<reference evidence="7 8" key="1">
    <citation type="submission" date="2018-10" db="EMBL/GenBank/DDBJ databases">
        <title>An updated phylogeny of the Alphaproteobacteria reveals that the parasitic Rickettsiales and Holosporales have independent origins.</title>
        <authorList>
            <person name="Munoz-Gomez S.A."/>
            <person name="Hess S."/>
            <person name="Burger G."/>
            <person name="Lang B.F."/>
            <person name="Susko E."/>
            <person name="Slamovits C.H."/>
            <person name="Roger A.J."/>
        </authorList>
    </citation>
    <scope>NUCLEOTIDE SEQUENCE [LARGE SCALE GENOMIC DNA]</scope>
    <source>
        <strain evidence="7">HOLO01</strain>
    </source>
</reference>
<dbReference type="HAMAP" id="MF_00361">
    <property type="entry name" value="NAD_kinase"/>
    <property type="match status" value="1"/>
</dbReference>
<dbReference type="GO" id="GO:0003951">
    <property type="term" value="F:NAD+ kinase activity"/>
    <property type="evidence" value="ECO:0007669"/>
    <property type="project" value="UniProtKB-UniRule"/>
</dbReference>
<feature type="active site" description="Proton acceptor" evidence="6">
    <location>
        <position position="44"/>
    </location>
</feature>
<keyword evidence="8" id="KW-1185">Reference proteome</keyword>
<feature type="binding site" evidence="6">
    <location>
        <begin position="156"/>
        <end position="161"/>
    </location>
    <ligand>
        <name>NAD(+)</name>
        <dbReference type="ChEBI" id="CHEBI:57540"/>
    </ligand>
</feature>
<feature type="binding site" evidence="6">
    <location>
        <position position="217"/>
    </location>
    <ligand>
        <name>NAD(+)</name>
        <dbReference type="ChEBI" id="CHEBI:57540"/>
    </ligand>
</feature>
<comment type="catalytic activity">
    <reaction evidence="5 6">
        <text>NAD(+) + ATP = ADP + NADP(+) + H(+)</text>
        <dbReference type="Rhea" id="RHEA:18629"/>
        <dbReference type="ChEBI" id="CHEBI:15378"/>
        <dbReference type="ChEBI" id="CHEBI:30616"/>
        <dbReference type="ChEBI" id="CHEBI:57540"/>
        <dbReference type="ChEBI" id="CHEBI:58349"/>
        <dbReference type="ChEBI" id="CHEBI:456216"/>
        <dbReference type="EC" id="2.7.1.23"/>
    </reaction>
</comment>
<feature type="binding site" evidence="6">
    <location>
        <position position="145"/>
    </location>
    <ligand>
        <name>NAD(+)</name>
        <dbReference type="ChEBI" id="CHEBI:57540"/>
    </ligand>
</feature>
<keyword evidence="3 6" id="KW-0521">NADP</keyword>
<dbReference type="PANTHER" id="PTHR20275">
    <property type="entry name" value="NAD KINASE"/>
    <property type="match status" value="1"/>
</dbReference>
<protein>
    <recommendedName>
        <fullName evidence="6">NAD kinase</fullName>
        <ecNumber evidence="6">2.7.1.23</ecNumber>
    </recommendedName>
    <alternativeName>
        <fullName evidence="6">ATP-dependent NAD kinase</fullName>
    </alternativeName>
</protein>
<proteinExistence type="inferred from homology"/>
<dbReference type="InterPro" id="IPR016064">
    <property type="entry name" value="NAD/diacylglycerol_kinase_sf"/>
</dbReference>
<name>A0A4Q7DH35_9PROT</name>
<evidence type="ECO:0000256" key="3">
    <source>
        <dbReference type="ARBA" id="ARBA00022857"/>
    </source>
</evidence>
<keyword evidence="2 6" id="KW-0418">Kinase</keyword>
<evidence type="ECO:0000313" key="7">
    <source>
        <dbReference type="EMBL" id="RZI46231.1"/>
    </source>
</evidence>
<dbReference type="GO" id="GO:0006741">
    <property type="term" value="P:NADP+ biosynthetic process"/>
    <property type="evidence" value="ECO:0007669"/>
    <property type="project" value="UniProtKB-UniRule"/>
</dbReference>
<keyword evidence="1 6" id="KW-0808">Transferase</keyword>
<dbReference type="AlphaFoldDB" id="A0A4Q7DH35"/>
<feature type="binding site" evidence="6">
    <location>
        <position position="49"/>
    </location>
    <ligand>
        <name>NAD(+)</name>
        <dbReference type="ChEBI" id="CHEBI:57540"/>
    </ligand>
</feature>
<evidence type="ECO:0000256" key="6">
    <source>
        <dbReference type="HAMAP-Rule" id="MF_00361"/>
    </source>
</evidence>
<comment type="caution">
    <text evidence="6">Lacks conserved residue(s) required for the propagation of feature annotation.</text>
</comment>
<dbReference type="Proteomes" id="UP000293550">
    <property type="component" value="Unassembled WGS sequence"/>
</dbReference>
<gene>
    <name evidence="6" type="primary">nadK</name>
    <name evidence="7" type="ORF">EQU50_04665</name>
</gene>
<feature type="binding site" evidence="6">
    <location>
        <begin position="44"/>
        <end position="45"/>
    </location>
    <ligand>
        <name>NAD(+)</name>
        <dbReference type="ChEBI" id="CHEBI:57540"/>
    </ligand>
</feature>
<dbReference type="GO" id="GO:0051287">
    <property type="term" value="F:NAD binding"/>
    <property type="evidence" value="ECO:0007669"/>
    <property type="project" value="UniProtKB-ARBA"/>
</dbReference>
<dbReference type="NCBIfam" id="NF003406">
    <property type="entry name" value="PRK04761.1"/>
    <property type="match status" value="1"/>
</dbReference>
<dbReference type="OrthoDB" id="9774737at2"/>
<dbReference type="Gene3D" id="3.40.50.10330">
    <property type="entry name" value="Probable inorganic polyphosphate/atp-NAD kinase, domain 1"/>
    <property type="match status" value="1"/>
</dbReference>
<comment type="function">
    <text evidence="6">Involved in the regulation of the intracellular balance of NAD and NADP, and is a key enzyme in the biosynthesis of NADP. Catalyzes specifically the phosphorylation on 2'-hydroxyl of the adenosine moiety of NAD to yield NADP.</text>
</comment>
<keyword evidence="6" id="KW-0963">Cytoplasm</keyword>
<sequence length="257" mass="28081">MKKLAFIVAPTPKAQALGALLATSPLCNNAKPEDADILVVLGGDGFMLRTLHTYQPLNKPAYGINCGTVGFLMNDQPSSPHQLLKRVEQAVSTPLHPLKMTAYSAEGVFIHHAINEVSLLRETHQAAKIRIIINNVERLPLFVGDGLIVATPAGSTAYNLSAQGPILPLGSSLIAMTPLCAFRPRLWRGALLPQTVQVCLEILESDRRFVSATADDQTVSKVNRVDICQDLGLNYLLLFDRGHNLEERILKEQFKSP</sequence>
<dbReference type="EMBL" id="SCFB01000005">
    <property type="protein sequence ID" value="RZI46231.1"/>
    <property type="molecule type" value="Genomic_DNA"/>
</dbReference>
<comment type="similarity">
    <text evidence="6">Belongs to the NAD kinase family.</text>
</comment>
<accession>A0A4Q7DH35</accession>
<evidence type="ECO:0000256" key="4">
    <source>
        <dbReference type="ARBA" id="ARBA00023027"/>
    </source>
</evidence>
<keyword evidence="4 6" id="KW-0520">NAD</keyword>
<dbReference type="InterPro" id="IPR017438">
    <property type="entry name" value="ATP-NAD_kinase_N"/>
</dbReference>
<evidence type="ECO:0000256" key="5">
    <source>
        <dbReference type="ARBA" id="ARBA00047925"/>
    </source>
</evidence>